<dbReference type="CDD" id="cd02966">
    <property type="entry name" value="TlpA_like_family"/>
    <property type="match status" value="1"/>
</dbReference>
<proteinExistence type="predicted"/>
<keyword evidence="3" id="KW-1015">Disulfide bond</keyword>
<dbReference type="RefSeq" id="WP_187008671.1">
    <property type="nucleotide sequence ID" value="NZ_JACRUI010000001.1"/>
</dbReference>
<evidence type="ECO:0000313" key="6">
    <source>
        <dbReference type="EMBL" id="MBC5840071.1"/>
    </source>
</evidence>
<dbReference type="Proteomes" id="UP000629963">
    <property type="component" value="Unassembled WGS sequence"/>
</dbReference>
<dbReference type="Pfam" id="PF00578">
    <property type="entry name" value="AhpC-TSA"/>
    <property type="match status" value="1"/>
</dbReference>
<dbReference type="PROSITE" id="PS51352">
    <property type="entry name" value="THIOREDOXIN_2"/>
    <property type="match status" value="1"/>
</dbReference>
<dbReference type="PANTHER" id="PTHR42852">
    <property type="entry name" value="THIOL:DISULFIDE INTERCHANGE PROTEIN DSBE"/>
    <property type="match status" value="1"/>
</dbReference>
<organism evidence="6 7">
    <name type="scientific">Flavobacterium kayseriense</name>
    <dbReference type="NCBI Taxonomy" id="2764714"/>
    <lineage>
        <taxon>Bacteria</taxon>
        <taxon>Pseudomonadati</taxon>
        <taxon>Bacteroidota</taxon>
        <taxon>Flavobacteriia</taxon>
        <taxon>Flavobacteriales</taxon>
        <taxon>Flavobacteriaceae</taxon>
        <taxon>Flavobacterium</taxon>
    </lineage>
</organism>
<evidence type="ECO:0000256" key="2">
    <source>
        <dbReference type="ARBA" id="ARBA00022748"/>
    </source>
</evidence>
<reference evidence="6 7" key="1">
    <citation type="submission" date="2020-08" db="EMBL/GenBank/DDBJ databases">
        <title>Description of novel Flavobacterium F-380 isolate.</title>
        <authorList>
            <person name="Saticioglu I.B."/>
            <person name="Duman M."/>
            <person name="Altun S."/>
        </authorList>
    </citation>
    <scope>NUCLEOTIDE SEQUENCE [LARGE SCALE GENOMIC DNA]</scope>
    <source>
        <strain evidence="6 7">F-380</strain>
    </source>
</reference>
<dbReference type="InterPro" id="IPR036249">
    <property type="entry name" value="Thioredoxin-like_sf"/>
</dbReference>
<keyword evidence="4" id="KW-0676">Redox-active center</keyword>
<keyword evidence="2" id="KW-0201">Cytochrome c-type biogenesis</keyword>
<dbReference type="SUPFAM" id="SSF52833">
    <property type="entry name" value="Thioredoxin-like"/>
    <property type="match status" value="1"/>
</dbReference>
<evidence type="ECO:0000259" key="5">
    <source>
        <dbReference type="PROSITE" id="PS51352"/>
    </source>
</evidence>
<feature type="domain" description="Thioredoxin" evidence="5">
    <location>
        <begin position="24"/>
        <end position="160"/>
    </location>
</feature>
<gene>
    <name evidence="6" type="ORF">H8R23_01530</name>
</gene>
<sequence length="160" mass="18121">MFKIQNLILVFSLFSVFSTAFGQLKIGDKLPEIQLQNNKDVAIDLQSYQGKVVLVDFWASWCAPCRVANKRMAPFYNQYKSKQFEVVAISVDTDKLKWTNAIAKDKLEYVQLLDPNGFDAKSALLFGVEQLPSSYLFDSSGALVMINPTEEEIVQLINKK</sequence>
<dbReference type="InterPro" id="IPR013766">
    <property type="entry name" value="Thioredoxin_domain"/>
</dbReference>
<accession>A0ABR7J3D1</accession>
<dbReference type="InterPro" id="IPR000866">
    <property type="entry name" value="AhpC/TSA"/>
</dbReference>
<evidence type="ECO:0000256" key="4">
    <source>
        <dbReference type="ARBA" id="ARBA00023284"/>
    </source>
</evidence>
<dbReference type="EMBL" id="JACRUJ010000001">
    <property type="protein sequence ID" value="MBC5840071.1"/>
    <property type="molecule type" value="Genomic_DNA"/>
</dbReference>
<dbReference type="InterPro" id="IPR050553">
    <property type="entry name" value="Thioredoxin_ResA/DsbE_sf"/>
</dbReference>
<comment type="subcellular location">
    <subcellularLocation>
        <location evidence="1">Cell envelope</location>
    </subcellularLocation>
</comment>
<keyword evidence="7" id="KW-1185">Reference proteome</keyword>
<dbReference type="Gene3D" id="3.40.30.10">
    <property type="entry name" value="Glutaredoxin"/>
    <property type="match status" value="1"/>
</dbReference>
<evidence type="ECO:0000256" key="3">
    <source>
        <dbReference type="ARBA" id="ARBA00023157"/>
    </source>
</evidence>
<evidence type="ECO:0000256" key="1">
    <source>
        <dbReference type="ARBA" id="ARBA00004196"/>
    </source>
</evidence>
<name>A0ABR7J3D1_9FLAO</name>
<comment type="caution">
    <text evidence="6">The sequence shown here is derived from an EMBL/GenBank/DDBJ whole genome shotgun (WGS) entry which is preliminary data.</text>
</comment>
<protein>
    <submittedName>
        <fullName evidence="6">TlpA family protein disulfide reductase</fullName>
    </submittedName>
</protein>
<dbReference type="PANTHER" id="PTHR42852:SF6">
    <property type="entry name" value="THIOL:DISULFIDE INTERCHANGE PROTEIN DSBE"/>
    <property type="match status" value="1"/>
</dbReference>
<evidence type="ECO:0000313" key="7">
    <source>
        <dbReference type="Proteomes" id="UP000629963"/>
    </source>
</evidence>